<dbReference type="CDD" id="cd11322">
    <property type="entry name" value="AmyAc_Glg_BE"/>
    <property type="match status" value="1"/>
</dbReference>
<comment type="catalytic activity">
    <reaction evidence="1 10">
        <text>Transfers a segment of a (1-&gt;4)-alpha-D-glucan chain to a primary hydroxy group in a similar glucan chain.</text>
        <dbReference type="EC" id="2.4.1.18"/>
    </reaction>
</comment>
<dbReference type="Pfam" id="PF00128">
    <property type="entry name" value="Alpha-amylase"/>
    <property type="match status" value="1"/>
</dbReference>
<dbReference type="NCBIfam" id="NF003811">
    <property type="entry name" value="PRK05402.1"/>
    <property type="match status" value="1"/>
</dbReference>
<dbReference type="InterPro" id="IPR013780">
    <property type="entry name" value="Glyco_hydro_b"/>
</dbReference>
<dbReference type="InterPro" id="IPR013783">
    <property type="entry name" value="Ig-like_fold"/>
</dbReference>
<evidence type="ECO:0000256" key="4">
    <source>
        <dbReference type="ARBA" id="ARBA00009000"/>
    </source>
</evidence>
<dbReference type="InterPro" id="IPR006047">
    <property type="entry name" value="GH13_cat_dom"/>
</dbReference>
<feature type="active site" description="Nucleophile" evidence="10">
    <location>
        <position position="317"/>
    </location>
</feature>
<feature type="active site" description="Proton donor" evidence="10">
    <location>
        <position position="370"/>
    </location>
</feature>
<dbReference type="InterPro" id="IPR006407">
    <property type="entry name" value="GlgB"/>
</dbReference>
<dbReference type="Gene3D" id="3.20.20.80">
    <property type="entry name" value="Glycosidases"/>
    <property type="match status" value="1"/>
</dbReference>
<evidence type="ECO:0000256" key="5">
    <source>
        <dbReference type="ARBA" id="ARBA00022600"/>
    </source>
</evidence>
<evidence type="ECO:0000313" key="13">
    <source>
        <dbReference type="Proteomes" id="UP001600943"/>
    </source>
</evidence>
<evidence type="ECO:0000256" key="9">
    <source>
        <dbReference type="ARBA" id="ARBA00023277"/>
    </source>
</evidence>
<reference evidence="12 13" key="1">
    <citation type="submission" date="2024-04" db="EMBL/GenBank/DDBJ databases">
        <title>Defined microbial consortia suppress multidrug-resistant proinflammatory Enterobacteriaceae via ecological control.</title>
        <authorList>
            <person name="Furuichi M."/>
            <person name="Kawaguchi T."/>
            <person name="Pust M."/>
            <person name="Yasuma K."/>
            <person name="Plichta D."/>
            <person name="Hasegawa N."/>
            <person name="Ohya T."/>
            <person name="Bhattarai S."/>
            <person name="Sasajima S."/>
            <person name="Aoto Y."/>
            <person name="Tuganbaev T."/>
            <person name="Yaginuma M."/>
            <person name="Ueda M."/>
            <person name="Okahashi N."/>
            <person name="Amafuji K."/>
            <person name="Kiridooshi Y."/>
            <person name="Sugita K."/>
            <person name="Strazar M."/>
            <person name="Skelly A."/>
            <person name="Suda W."/>
            <person name="Hattori M."/>
            <person name="Nakamoto N."/>
            <person name="Caballero S."/>
            <person name="Norman J."/>
            <person name="Olle B."/>
            <person name="Tanoue T."/>
            <person name="Arita M."/>
            <person name="Bucci V."/>
            <person name="Atarashi K."/>
            <person name="Xavier R."/>
            <person name="Honda K."/>
        </authorList>
    </citation>
    <scope>NUCLEOTIDE SEQUENCE [LARGE SCALE GENOMIC DNA]</scope>
    <source>
        <strain evidence="13">k04-0078-D8-1</strain>
    </source>
</reference>
<dbReference type="Proteomes" id="UP001600943">
    <property type="component" value="Unassembled WGS sequence"/>
</dbReference>
<evidence type="ECO:0000256" key="1">
    <source>
        <dbReference type="ARBA" id="ARBA00000826"/>
    </source>
</evidence>
<comment type="subunit">
    <text evidence="10">Monomer.</text>
</comment>
<comment type="function">
    <text evidence="2 10">Catalyzes the formation of the alpha-1,6-glucosidic linkages in glycogen by scission of a 1,4-alpha-linked oligosaccharide from growing alpha-1,4-glucan chains and the subsequent attachment of the oligosaccharide to the alpha-1,6 position.</text>
</comment>
<comment type="similarity">
    <text evidence="4 10">Belongs to the glycosyl hydrolase 13 family. GlgB subfamily.</text>
</comment>
<dbReference type="PANTHER" id="PTHR43651:SF3">
    <property type="entry name" value="1,4-ALPHA-GLUCAN-BRANCHING ENZYME"/>
    <property type="match status" value="1"/>
</dbReference>
<dbReference type="EMBL" id="BAABYW010000002">
    <property type="protein sequence ID" value="GAA6411690.1"/>
    <property type="molecule type" value="Genomic_DNA"/>
</dbReference>
<keyword evidence="8 10" id="KW-0320">Glycogen biosynthesis</keyword>
<keyword evidence="9 10" id="KW-0119">Carbohydrate metabolism</keyword>
<accession>A0ABQ0BJQ7</accession>
<sequence length="636" mass="73975">MAKRKTMKFSEMDRYLFGEGTHYEIYKLMGAHPTTQRGKDGVYFAVWAPHAESVSVVGDFNKWDPDKNVMKCDNDMGIYQLFVPKVREGDLYKFCITTYKGKLLFKADPYANYAEHRPGTASCVYDISKFKWGDSVWMKKRLEFNEKKDAMSIYELHPGSWKKHPINDRDEDGFYNYRELAHSLADYIKEMGYTHVELMGIAEHPYDGSWGYQVTGYYAPTSRYGTPEDFQYFVNYMHKNKIGVILDWVPAHFPKDAHGLADFDGTPTYEYADPRKGEHPDWGTKVFDYGKNEVKNFLIANALFWIQEYHIDGLRVDAVASMLYLDYGRDAGQWIPNKYGENKNLEAIEFFKHLNSVVLGKNKGTVMIAEESTAWPMVTGKAEEGGLGFSLKWNMGWMHDFLEYMKLDPYFRKYNHHKMTFSMSYAYSENYVLVLSHDEVVHLKCSMINKMPGLGQDKFENLKAGYSYMFGHPGKKLLFMGQEFGQFQEWSEARELDWFLLAEPEHQQLQVYVKELLTLYKKYPALYANDDNQEGFEWINADDAARSIFSFVRKSPTGRNNLLFVINYTPVAREDYRVGVPKRKQYKLILNSKDPRFGGDTPVEQTVYKAVKKECDGRDFSFAYPLPAYGVAVFLY</sequence>
<dbReference type="PANTHER" id="PTHR43651">
    <property type="entry name" value="1,4-ALPHA-GLUCAN-BRANCHING ENZYME"/>
    <property type="match status" value="1"/>
</dbReference>
<dbReference type="CDD" id="cd02855">
    <property type="entry name" value="E_set_GBE_prok_N"/>
    <property type="match status" value="1"/>
</dbReference>
<keyword evidence="13" id="KW-1185">Reference proteome</keyword>
<dbReference type="Pfam" id="PF02806">
    <property type="entry name" value="Alpha-amylase_C"/>
    <property type="match status" value="1"/>
</dbReference>
<comment type="caution">
    <text evidence="12">The sequence shown here is derived from an EMBL/GenBank/DDBJ whole genome shotgun (WGS) entry which is preliminary data.</text>
</comment>
<dbReference type="PIRSF" id="PIRSF000463">
    <property type="entry name" value="GlgB"/>
    <property type="match status" value="1"/>
</dbReference>
<dbReference type="EC" id="2.4.1.18" evidence="10"/>
<keyword evidence="5 10" id="KW-0321">Glycogen metabolism</keyword>
<name>A0ABQ0BJQ7_9FIRM</name>
<dbReference type="HAMAP" id="MF_00685">
    <property type="entry name" value="GlgB"/>
    <property type="match status" value="1"/>
</dbReference>
<protein>
    <recommendedName>
        <fullName evidence="10">1,4-alpha-glucan branching enzyme GlgB</fullName>
        <ecNumber evidence="10">2.4.1.18</ecNumber>
    </recommendedName>
    <alternativeName>
        <fullName evidence="10">1,4-alpha-D-glucan:1,4-alpha-D-glucan 6-glucosyl-transferase</fullName>
    </alternativeName>
    <alternativeName>
        <fullName evidence="10">Alpha-(1-&gt;4)-glucan branching enzyme</fullName>
    </alternativeName>
    <alternativeName>
        <fullName evidence="10">Glycogen branching enzyme</fullName>
        <shortName evidence="10">BE</shortName>
    </alternativeName>
</protein>
<evidence type="ECO:0000256" key="8">
    <source>
        <dbReference type="ARBA" id="ARBA00023056"/>
    </source>
</evidence>
<evidence type="ECO:0000256" key="3">
    <source>
        <dbReference type="ARBA" id="ARBA00004964"/>
    </source>
</evidence>
<dbReference type="InterPro" id="IPR006048">
    <property type="entry name" value="A-amylase/branching_C"/>
</dbReference>
<evidence type="ECO:0000256" key="6">
    <source>
        <dbReference type="ARBA" id="ARBA00022676"/>
    </source>
</evidence>
<proteinExistence type="inferred from homology"/>
<dbReference type="SUPFAM" id="SSF51445">
    <property type="entry name" value="(Trans)glycosidases"/>
    <property type="match status" value="1"/>
</dbReference>
<evidence type="ECO:0000256" key="10">
    <source>
        <dbReference type="HAMAP-Rule" id="MF_00685"/>
    </source>
</evidence>
<dbReference type="SMART" id="SM00642">
    <property type="entry name" value="Aamy"/>
    <property type="match status" value="1"/>
</dbReference>
<organism evidence="12 13">
    <name type="scientific">Blautia hominis</name>
    <dbReference type="NCBI Taxonomy" id="2025493"/>
    <lineage>
        <taxon>Bacteria</taxon>
        <taxon>Bacillati</taxon>
        <taxon>Bacillota</taxon>
        <taxon>Clostridia</taxon>
        <taxon>Lachnospirales</taxon>
        <taxon>Lachnospiraceae</taxon>
        <taxon>Blautia</taxon>
    </lineage>
</organism>
<dbReference type="InterPro" id="IPR037439">
    <property type="entry name" value="Branching_enzy"/>
</dbReference>
<gene>
    <name evidence="10 12" type="primary">glgB</name>
    <name evidence="12" type="ORF">K040078D81_58070</name>
</gene>
<evidence type="ECO:0000256" key="7">
    <source>
        <dbReference type="ARBA" id="ARBA00022679"/>
    </source>
</evidence>
<dbReference type="NCBIfam" id="TIGR01515">
    <property type="entry name" value="branching_enzym"/>
    <property type="match status" value="1"/>
</dbReference>
<evidence type="ECO:0000256" key="2">
    <source>
        <dbReference type="ARBA" id="ARBA00002953"/>
    </source>
</evidence>
<keyword evidence="6 10" id="KW-0328">Glycosyltransferase</keyword>
<feature type="domain" description="Glycosyl hydrolase family 13 catalytic" evidence="11">
    <location>
        <begin position="172"/>
        <end position="546"/>
    </location>
</feature>
<dbReference type="Gene3D" id="2.60.40.10">
    <property type="entry name" value="Immunoglobulins"/>
    <property type="match status" value="1"/>
</dbReference>
<dbReference type="Gene3D" id="2.60.40.1180">
    <property type="entry name" value="Golgi alpha-mannosidase II"/>
    <property type="match status" value="1"/>
</dbReference>
<keyword evidence="7 10" id="KW-0808">Transferase</keyword>
<dbReference type="InterPro" id="IPR044143">
    <property type="entry name" value="GlgB_N_E_set_prok"/>
</dbReference>
<evidence type="ECO:0000259" key="11">
    <source>
        <dbReference type="SMART" id="SM00642"/>
    </source>
</evidence>
<dbReference type="InterPro" id="IPR004193">
    <property type="entry name" value="Glyco_hydro_13_N"/>
</dbReference>
<dbReference type="InterPro" id="IPR017853">
    <property type="entry name" value="GH"/>
</dbReference>
<dbReference type="Pfam" id="PF02922">
    <property type="entry name" value="CBM_48"/>
    <property type="match status" value="1"/>
</dbReference>
<dbReference type="NCBIfam" id="NF008967">
    <property type="entry name" value="PRK12313.1"/>
    <property type="match status" value="1"/>
</dbReference>
<dbReference type="SUPFAM" id="SSF51011">
    <property type="entry name" value="Glycosyl hydrolase domain"/>
    <property type="match status" value="1"/>
</dbReference>
<comment type="pathway">
    <text evidence="3 10">Glycan biosynthesis; glycogen biosynthesis.</text>
</comment>
<evidence type="ECO:0000313" key="12">
    <source>
        <dbReference type="EMBL" id="GAA6411690.1"/>
    </source>
</evidence>
<dbReference type="RefSeq" id="WP_289072419.1">
    <property type="nucleotide sequence ID" value="NZ_BAABYW010000002.1"/>
</dbReference>